<dbReference type="EMBL" id="FQXJ01000008">
    <property type="protein sequence ID" value="SHI13043.1"/>
    <property type="molecule type" value="Genomic_DNA"/>
</dbReference>
<evidence type="ECO:0000259" key="2">
    <source>
        <dbReference type="Pfam" id="PF01370"/>
    </source>
</evidence>
<sequence>MNKNGVIITGATGFIGSHLTREFCNNQVRVGCLIRNDSNLTNLEGLSVELKTGDIRNVEELTRAFSGYDWVIHNAAKVADWGDYEEFYQTNAVGTVNVLTACVRAGIKNVLMTGSNSVYGEENCFIIKDEQSPYNAHYQYFGDSLFPCKLNYYRDTKTLAKKEALAFAASHDLNLTILEPVWVYGEREFNTGFYEYLKTAKEGIPFVPGAKQNKFHVIYAGDLARAYYLAYTKELTGIHCILVGNEHPENMDKIYELFCSEAGLKKPRNLPKGLIYPLAFLMELLFSLFKSSRPPLLTRGRVNMFYDNIEFSVEKARQILGFRNSISLEEGVKRTVSWYKQQELI</sequence>
<dbReference type="Proteomes" id="UP000183954">
    <property type="component" value="Unassembled WGS sequence"/>
</dbReference>
<dbReference type="OrthoDB" id="244102at2"/>
<gene>
    <name evidence="3" type="ORF">SAMN02746098_02549</name>
</gene>
<dbReference type="RefSeq" id="WP_073030110.1">
    <property type="nucleotide sequence ID" value="NZ_FQXJ01000008.1"/>
</dbReference>
<dbReference type="InterPro" id="IPR036291">
    <property type="entry name" value="NAD(P)-bd_dom_sf"/>
</dbReference>
<keyword evidence="4" id="KW-1185">Reference proteome</keyword>
<dbReference type="STRING" id="1121420.SAMN02746098_02549"/>
<name>A0A1M5YN85_9FIRM</name>
<accession>A0A1M5YN85</accession>
<dbReference type="PANTHER" id="PTHR43000">
    <property type="entry name" value="DTDP-D-GLUCOSE 4,6-DEHYDRATASE-RELATED"/>
    <property type="match status" value="1"/>
</dbReference>
<feature type="domain" description="NAD-dependent epimerase/dehydratase" evidence="2">
    <location>
        <begin position="6"/>
        <end position="233"/>
    </location>
</feature>
<proteinExistence type="inferred from homology"/>
<dbReference type="Gene3D" id="3.40.50.720">
    <property type="entry name" value="NAD(P)-binding Rossmann-like Domain"/>
    <property type="match status" value="1"/>
</dbReference>
<dbReference type="Pfam" id="PF01370">
    <property type="entry name" value="Epimerase"/>
    <property type="match status" value="1"/>
</dbReference>
<evidence type="ECO:0000313" key="4">
    <source>
        <dbReference type="Proteomes" id="UP000183954"/>
    </source>
</evidence>
<comment type="similarity">
    <text evidence="1">Belongs to the NAD(P)-dependent epimerase/dehydratase family.</text>
</comment>
<evidence type="ECO:0000313" key="3">
    <source>
        <dbReference type="EMBL" id="SHI13043.1"/>
    </source>
</evidence>
<reference evidence="4" key="1">
    <citation type="submission" date="2016-11" db="EMBL/GenBank/DDBJ databases">
        <authorList>
            <person name="Varghese N."/>
            <person name="Submissions S."/>
        </authorList>
    </citation>
    <scope>NUCLEOTIDE SEQUENCE [LARGE SCALE GENOMIC DNA]</scope>
    <source>
        <strain evidence="4">DSM 15449</strain>
    </source>
</reference>
<organism evidence="3 4">
    <name type="scientific">Desulfosporosinus lacus DSM 15449</name>
    <dbReference type="NCBI Taxonomy" id="1121420"/>
    <lineage>
        <taxon>Bacteria</taxon>
        <taxon>Bacillati</taxon>
        <taxon>Bacillota</taxon>
        <taxon>Clostridia</taxon>
        <taxon>Eubacteriales</taxon>
        <taxon>Desulfitobacteriaceae</taxon>
        <taxon>Desulfosporosinus</taxon>
    </lineage>
</organism>
<dbReference type="InterPro" id="IPR001509">
    <property type="entry name" value="Epimerase_deHydtase"/>
</dbReference>
<dbReference type="SUPFAM" id="SSF51735">
    <property type="entry name" value="NAD(P)-binding Rossmann-fold domains"/>
    <property type="match status" value="1"/>
</dbReference>
<protein>
    <submittedName>
        <fullName evidence="3">Nucleoside-diphosphate-sugar epimerase</fullName>
    </submittedName>
</protein>
<evidence type="ECO:0000256" key="1">
    <source>
        <dbReference type="ARBA" id="ARBA00007637"/>
    </source>
</evidence>
<dbReference type="AlphaFoldDB" id="A0A1M5YN85"/>